<dbReference type="GO" id="GO:0070301">
    <property type="term" value="P:cellular response to hydrogen peroxide"/>
    <property type="evidence" value="ECO:0007669"/>
    <property type="project" value="TreeGrafter"/>
</dbReference>
<keyword evidence="2" id="KW-0597">Phosphoprotein</keyword>
<feature type="compositionally biased region" description="Polar residues" evidence="5">
    <location>
        <begin position="211"/>
        <end position="224"/>
    </location>
</feature>
<keyword evidence="7" id="KW-1185">Reference proteome</keyword>
<dbReference type="PANTHER" id="PTHR31383">
    <property type="entry name" value="OXIDATIVE STRESS-RESPONSE SERINE-RICH PROTEIN 1"/>
    <property type="match status" value="1"/>
</dbReference>
<evidence type="ECO:0000313" key="7">
    <source>
        <dbReference type="Proteomes" id="UP000271974"/>
    </source>
</evidence>
<reference evidence="6 7" key="1">
    <citation type="submission" date="2019-01" db="EMBL/GenBank/DDBJ databases">
        <title>A draft genome assembly of the solar-powered sea slug Elysia chlorotica.</title>
        <authorList>
            <person name="Cai H."/>
            <person name="Li Q."/>
            <person name="Fang X."/>
            <person name="Li J."/>
            <person name="Curtis N.E."/>
            <person name="Altenburger A."/>
            <person name="Shibata T."/>
            <person name="Feng M."/>
            <person name="Maeda T."/>
            <person name="Schwartz J.A."/>
            <person name="Shigenobu S."/>
            <person name="Lundholm N."/>
            <person name="Nishiyama T."/>
            <person name="Yang H."/>
            <person name="Hasebe M."/>
            <person name="Li S."/>
            <person name="Pierce S.K."/>
            <person name="Wang J."/>
        </authorList>
    </citation>
    <scope>NUCLEOTIDE SEQUENCE [LARGE SCALE GENOMIC DNA]</scope>
    <source>
        <strain evidence="6">EC2010</strain>
        <tissue evidence="6">Whole organism of an adult</tissue>
    </source>
</reference>
<dbReference type="EMBL" id="RQTK01000156">
    <property type="protein sequence ID" value="RUS85928.1"/>
    <property type="molecule type" value="Genomic_DNA"/>
</dbReference>
<feature type="region of interest" description="Disordered" evidence="5">
    <location>
        <begin position="1"/>
        <end position="21"/>
    </location>
</feature>
<feature type="region of interest" description="Disordered" evidence="5">
    <location>
        <begin position="313"/>
        <end position="344"/>
    </location>
</feature>
<dbReference type="AlphaFoldDB" id="A0A433TWS8"/>
<dbReference type="InterPro" id="IPR008494">
    <property type="entry name" value="DUF776"/>
</dbReference>
<organism evidence="6 7">
    <name type="scientific">Elysia chlorotica</name>
    <name type="common">Eastern emerald elysia</name>
    <name type="synonym">Sea slug</name>
    <dbReference type="NCBI Taxonomy" id="188477"/>
    <lineage>
        <taxon>Eukaryota</taxon>
        <taxon>Metazoa</taxon>
        <taxon>Spiralia</taxon>
        <taxon>Lophotrochozoa</taxon>
        <taxon>Mollusca</taxon>
        <taxon>Gastropoda</taxon>
        <taxon>Heterobranchia</taxon>
        <taxon>Euthyneura</taxon>
        <taxon>Panpulmonata</taxon>
        <taxon>Sacoglossa</taxon>
        <taxon>Placobranchoidea</taxon>
        <taxon>Plakobranchidae</taxon>
        <taxon>Elysia</taxon>
    </lineage>
</organism>
<evidence type="ECO:0000256" key="1">
    <source>
        <dbReference type="ARBA" id="ARBA00015005"/>
    </source>
</evidence>
<evidence type="ECO:0000256" key="5">
    <source>
        <dbReference type="SAM" id="MobiDB-lite"/>
    </source>
</evidence>
<feature type="compositionally biased region" description="Polar residues" evidence="5">
    <location>
        <begin position="325"/>
        <end position="344"/>
    </location>
</feature>
<dbReference type="PANTHER" id="PTHR31383:SF2">
    <property type="entry name" value="OXIDATIVE STRESS-RESPONSIVE SERINE-RICH PROTEIN 1"/>
    <property type="match status" value="1"/>
</dbReference>
<accession>A0A433TWS8</accession>
<dbReference type="Proteomes" id="UP000271974">
    <property type="component" value="Unassembled WGS sequence"/>
</dbReference>
<evidence type="ECO:0000256" key="2">
    <source>
        <dbReference type="ARBA" id="ARBA00022553"/>
    </source>
</evidence>
<dbReference type="OrthoDB" id="10045817at2759"/>
<evidence type="ECO:0000256" key="3">
    <source>
        <dbReference type="ARBA" id="ARBA00029721"/>
    </source>
</evidence>
<evidence type="ECO:0000256" key="4">
    <source>
        <dbReference type="ARBA" id="ARBA00031405"/>
    </source>
</evidence>
<name>A0A433TWS8_ELYCH</name>
<proteinExistence type="predicted"/>
<feature type="compositionally biased region" description="Polar residues" evidence="5">
    <location>
        <begin position="249"/>
        <end position="260"/>
    </location>
</feature>
<gene>
    <name evidence="6" type="ORF">EGW08_006331</name>
</gene>
<evidence type="ECO:0000313" key="6">
    <source>
        <dbReference type="EMBL" id="RUS85928.1"/>
    </source>
</evidence>
<sequence>MGGEDIDSGPNMSDPESGSGKLLLRHEDVSDAIISKLLKDFTSAELFPQSGDVNGTKASAAKDDRAWAEVIESLKHLHVKRPGFKKHRRAKKYSQARRGSPNLLNLAIAAGNLQKPILWPARLNCDCKKSSTTLLNPSKLKVYGSKSTYSFRDVPSLQDKKPLLGETCCLCKDQYSNKEHLGSKHQFPDVVFGHRSHVSNLSFNSLCHEQSSSKTSSDGETVSPKQEGAFACGPTSLRVRPSNDRQQHHTFSGQQLFTNNPLNQLPPSDLLCSSGSPTHHLPRATNMCTPAIYAKPSTTTSSATAVPVASCASSSSSHRPLQHPASATSGQMTSSLTSMGRSCSQAVRDMEDTNVNELASYLEDLLHIPKKMSTMAEMMYA</sequence>
<feature type="region of interest" description="Disordered" evidence="5">
    <location>
        <begin position="211"/>
        <end position="260"/>
    </location>
</feature>
<protein>
    <recommendedName>
        <fullName evidence="1">Oxidative stress-responsive serine-rich protein 1</fullName>
    </recommendedName>
    <alternativeName>
        <fullName evidence="4">Oxidative stress-responsive protein 1</fullName>
    </alternativeName>
    <alternativeName>
        <fullName evidence="3">Peroxide-inducible transcript 1 protein</fullName>
    </alternativeName>
</protein>
<comment type="caution">
    <text evidence="6">The sequence shown here is derived from an EMBL/GenBank/DDBJ whole genome shotgun (WGS) entry which is preliminary data.</text>
</comment>